<dbReference type="VEuPathDB" id="FungiDB:PV10_03134"/>
<proteinExistence type="predicted"/>
<organism evidence="2 3">
    <name type="scientific">Exophiala mesophila</name>
    <name type="common">Black yeast-like fungus</name>
    <dbReference type="NCBI Taxonomy" id="212818"/>
    <lineage>
        <taxon>Eukaryota</taxon>
        <taxon>Fungi</taxon>
        <taxon>Dikarya</taxon>
        <taxon>Ascomycota</taxon>
        <taxon>Pezizomycotina</taxon>
        <taxon>Eurotiomycetes</taxon>
        <taxon>Chaetothyriomycetidae</taxon>
        <taxon>Chaetothyriales</taxon>
        <taxon>Herpotrichiellaceae</taxon>
        <taxon>Exophiala</taxon>
    </lineage>
</organism>
<comment type="caution">
    <text evidence="2">The sequence shown here is derived from an EMBL/GenBank/DDBJ whole genome shotgun (WGS) entry which is preliminary data.</text>
</comment>
<feature type="compositionally biased region" description="Pro residues" evidence="1">
    <location>
        <begin position="440"/>
        <end position="454"/>
    </location>
</feature>
<reference evidence="2 3" key="1">
    <citation type="submission" date="2017-03" db="EMBL/GenBank/DDBJ databases">
        <title>Genomes of endolithic fungi from Antarctica.</title>
        <authorList>
            <person name="Coleine C."/>
            <person name="Masonjones S."/>
            <person name="Stajich J.E."/>
        </authorList>
    </citation>
    <scope>NUCLEOTIDE SEQUENCE [LARGE SCALE GENOMIC DNA]</scope>
    <source>
        <strain evidence="2 3">CCFEE 6314</strain>
    </source>
</reference>
<sequence length="475" mass="54392">MLRFLLRRSRKVRVPRENGPFTLQKVSITQASKFPTARFVTGIFVGIALLHTVRSILPSPALNRDLEKIKKQLEDARRQSDNLQPSDRPKHIRESPQQPGQIPRPDQVTEDDLGDCIHLMLPIWVRRRPQQLYLENDPEWKAYVRFAKDKNKVRTVKMKIAQFVQREAFQKHAPFIKILEVKAMNILIDFIYPIGPPANYEVPCLYLPRDAPQNAAYGWRQLPENVGSRMDRVFHPVIMSKAFYAGCQEFARVTYLLCRARILDQITEYRARSSGSGNNNQDTTSAANQTRHTEEMKVIESLQCTKIPDARMKEILPFLRGEFGENESRQKFRDVVQTMTFKSAIESATAVFRTYWSLGQMRALQVASRDTINVRGRIDFEGQKGKLRCIVAACYDIEADALVGRPVLENVYLVPDAERWRLVAKDDKPSETVPVKPTQPRSPTPNTSPSPSPPQAEGQARKQPPSISTENEREE</sequence>
<protein>
    <submittedName>
        <fullName evidence="2">Uncharacterized protein</fullName>
    </submittedName>
</protein>
<dbReference type="AlphaFoldDB" id="A0A438MTL0"/>
<feature type="region of interest" description="Disordered" evidence="1">
    <location>
        <begin position="425"/>
        <end position="475"/>
    </location>
</feature>
<name>A0A438MTL0_EXOME</name>
<dbReference type="Proteomes" id="UP000288859">
    <property type="component" value="Unassembled WGS sequence"/>
</dbReference>
<evidence type="ECO:0000313" key="2">
    <source>
        <dbReference type="EMBL" id="RVX67024.1"/>
    </source>
</evidence>
<evidence type="ECO:0000313" key="3">
    <source>
        <dbReference type="Proteomes" id="UP000288859"/>
    </source>
</evidence>
<dbReference type="EMBL" id="NAJM01000053">
    <property type="protein sequence ID" value="RVX67024.1"/>
    <property type="molecule type" value="Genomic_DNA"/>
</dbReference>
<dbReference type="OrthoDB" id="10261634at2759"/>
<gene>
    <name evidence="2" type="ORF">B0A52_09238</name>
</gene>
<accession>A0A438MTL0</accession>
<feature type="region of interest" description="Disordered" evidence="1">
    <location>
        <begin position="74"/>
        <end position="108"/>
    </location>
</feature>
<evidence type="ECO:0000256" key="1">
    <source>
        <dbReference type="SAM" id="MobiDB-lite"/>
    </source>
</evidence>